<dbReference type="CDD" id="cd03205">
    <property type="entry name" value="GST_C_6"/>
    <property type="match status" value="1"/>
</dbReference>
<dbReference type="Gene3D" id="3.40.30.10">
    <property type="entry name" value="Glutaredoxin"/>
    <property type="match status" value="1"/>
</dbReference>
<gene>
    <name evidence="2" type="ORF">SAMN04515673_10140</name>
</gene>
<dbReference type="Proteomes" id="UP000199302">
    <property type="component" value="Unassembled WGS sequence"/>
</dbReference>
<sequence>MKLYHTPTSPYVRKVMVTLIETGQRDDVTLVPAGGTPLAPAEGYSAKNPLTKVPALEREDGPTLYDSRVICRFFDHRAGAGLYPEPPRLWETMTLEASADGMIDAGVVMVYEDRLRPEQHQYAPIVEAHWAKVRQVLDTVESRWMAHLAGPLDAGQIAMGCALGFLDLRLGDRGWRDGAPNLAAWYESFSARDSMVQTAPPS</sequence>
<dbReference type="RefSeq" id="WP_092075421.1">
    <property type="nucleotide sequence ID" value="NZ_FOYI01000001.1"/>
</dbReference>
<dbReference type="InterPro" id="IPR050983">
    <property type="entry name" value="GST_Omega/HSP26"/>
</dbReference>
<dbReference type="InterPro" id="IPR036249">
    <property type="entry name" value="Thioredoxin-like_sf"/>
</dbReference>
<evidence type="ECO:0000313" key="3">
    <source>
        <dbReference type="Proteomes" id="UP000199302"/>
    </source>
</evidence>
<dbReference type="SUPFAM" id="SSF47616">
    <property type="entry name" value="GST C-terminal domain-like"/>
    <property type="match status" value="1"/>
</dbReference>
<dbReference type="Pfam" id="PF13409">
    <property type="entry name" value="GST_N_2"/>
    <property type="match status" value="1"/>
</dbReference>
<protein>
    <submittedName>
        <fullName evidence="2">Glutathione S-transferase</fullName>
    </submittedName>
</protein>
<dbReference type="OrthoDB" id="9795329at2"/>
<dbReference type="GO" id="GO:0005737">
    <property type="term" value="C:cytoplasm"/>
    <property type="evidence" value="ECO:0007669"/>
    <property type="project" value="TreeGrafter"/>
</dbReference>
<name>A0A1I6CMY2_9RHOB</name>
<dbReference type="GO" id="GO:0016740">
    <property type="term" value="F:transferase activity"/>
    <property type="evidence" value="ECO:0007669"/>
    <property type="project" value="UniProtKB-KW"/>
</dbReference>
<dbReference type="InterPro" id="IPR036282">
    <property type="entry name" value="Glutathione-S-Trfase_C_sf"/>
</dbReference>
<feature type="domain" description="GST N-terminal" evidence="1">
    <location>
        <begin position="1"/>
        <end position="82"/>
    </location>
</feature>
<reference evidence="2 3" key="1">
    <citation type="submission" date="2016-10" db="EMBL/GenBank/DDBJ databases">
        <authorList>
            <person name="de Groot N.N."/>
        </authorList>
    </citation>
    <scope>NUCLEOTIDE SEQUENCE [LARGE SCALE GENOMIC DNA]</scope>
    <source>
        <strain evidence="3">KMM 9023,NRIC 0796,JCM 17311,KCTC 23692</strain>
    </source>
</reference>
<dbReference type="PANTHER" id="PTHR43968:SF6">
    <property type="entry name" value="GLUTATHIONE S-TRANSFERASE OMEGA"/>
    <property type="match status" value="1"/>
</dbReference>
<dbReference type="PANTHER" id="PTHR43968">
    <property type="match status" value="1"/>
</dbReference>
<keyword evidence="3" id="KW-1185">Reference proteome</keyword>
<proteinExistence type="predicted"/>
<keyword evidence="2" id="KW-0808">Transferase</keyword>
<evidence type="ECO:0000259" key="1">
    <source>
        <dbReference type="PROSITE" id="PS50404"/>
    </source>
</evidence>
<evidence type="ECO:0000313" key="2">
    <source>
        <dbReference type="EMBL" id="SFQ94529.1"/>
    </source>
</evidence>
<dbReference type="InterPro" id="IPR004045">
    <property type="entry name" value="Glutathione_S-Trfase_N"/>
</dbReference>
<dbReference type="Pfam" id="PF13410">
    <property type="entry name" value="GST_C_2"/>
    <property type="match status" value="1"/>
</dbReference>
<dbReference type="EMBL" id="FOYI01000001">
    <property type="protein sequence ID" value="SFQ94529.1"/>
    <property type="molecule type" value="Genomic_DNA"/>
</dbReference>
<dbReference type="CDD" id="cd03049">
    <property type="entry name" value="GST_N_3"/>
    <property type="match status" value="1"/>
</dbReference>
<dbReference type="STRING" id="871652.SAMN04515673_10140"/>
<dbReference type="SUPFAM" id="SSF52833">
    <property type="entry name" value="Thioredoxin-like"/>
    <property type="match status" value="1"/>
</dbReference>
<accession>A0A1I6CMY2</accession>
<dbReference type="AlphaFoldDB" id="A0A1I6CMY2"/>
<dbReference type="PROSITE" id="PS50404">
    <property type="entry name" value="GST_NTER"/>
    <property type="match status" value="1"/>
</dbReference>
<organism evidence="2 3">
    <name type="scientific">Poseidonocella sedimentorum</name>
    <dbReference type="NCBI Taxonomy" id="871652"/>
    <lineage>
        <taxon>Bacteria</taxon>
        <taxon>Pseudomonadati</taxon>
        <taxon>Pseudomonadota</taxon>
        <taxon>Alphaproteobacteria</taxon>
        <taxon>Rhodobacterales</taxon>
        <taxon>Roseobacteraceae</taxon>
        <taxon>Poseidonocella</taxon>
    </lineage>
</organism>
<dbReference type="Gene3D" id="1.20.1050.10">
    <property type="match status" value="1"/>
</dbReference>